<dbReference type="PANTHER" id="PTHR36307:SF1">
    <property type="entry name" value="FLAGELLA BASAL BODY P-RING FORMATION PROTEIN FLGA"/>
    <property type="match status" value="1"/>
</dbReference>
<evidence type="ECO:0000313" key="6">
    <source>
        <dbReference type="EMBL" id="GGF56417.1"/>
    </source>
</evidence>
<keyword evidence="7" id="KW-1185">Reference proteome</keyword>
<dbReference type="GO" id="GO:0042597">
    <property type="term" value="C:periplasmic space"/>
    <property type="evidence" value="ECO:0007669"/>
    <property type="project" value="UniProtKB-SubCell"/>
</dbReference>
<evidence type="ECO:0000259" key="5">
    <source>
        <dbReference type="SMART" id="SM00858"/>
    </source>
</evidence>
<dbReference type="InterPro" id="IPR013974">
    <property type="entry name" value="SAF"/>
</dbReference>
<gene>
    <name evidence="6" type="primary">flgA</name>
    <name evidence="6" type="ORF">GCM10011332_07390</name>
</gene>
<name>A0A917F9Y7_9PROT</name>
<dbReference type="Gene3D" id="2.30.30.760">
    <property type="match status" value="1"/>
</dbReference>
<reference evidence="6" key="2">
    <citation type="submission" date="2020-09" db="EMBL/GenBank/DDBJ databases">
        <authorList>
            <person name="Sun Q."/>
            <person name="Zhou Y."/>
        </authorList>
    </citation>
    <scope>NUCLEOTIDE SEQUENCE</scope>
    <source>
        <strain evidence="6">CGMCC 1.15254</strain>
    </source>
</reference>
<dbReference type="AlphaFoldDB" id="A0A917F9Y7"/>
<sequence>MKRFIFFLSLLGVLFFAWQAQAETDKLAVGEADPVSLRENISVSSNYIRLGDFFTNVPLDKADTKIAYAPKPGRRASFDARWLYRVARAYGLQWRPLSADLRTIVNRESAIIEKDEIRDAIAKALGRYDLPSNPEVELSNKNLRVHVPSDLMAEVQVNDVSYSRRTNRFAAMVSIGEKGMNPVQQIRVTGEVHSMLEIPTLTHRLSKGDVISQNDITWIKVRADQTQRDIVIDAQDILGMTPKRLLHAERPIRARDVQRPIVVPKGSLVTIVLQMPGMTLTSKGKAMENGSDGETIRVINTKTKRTIDAIVLSSSTVTVVPLSAKHAQLALNQ</sequence>
<evidence type="ECO:0000256" key="4">
    <source>
        <dbReference type="SAM" id="SignalP"/>
    </source>
</evidence>
<keyword evidence="6" id="KW-0966">Cell projection</keyword>
<dbReference type="InterPro" id="IPR017585">
    <property type="entry name" value="SAF_FlgA"/>
</dbReference>
<protein>
    <submittedName>
        <fullName evidence="6">Flagellar basal body P-ring biosynthesis protein FlgA</fullName>
    </submittedName>
</protein>
<keyword evidence="6" id="KW-0282">Flagellum</keyword>
<dbReference type="RefSeq" id="WP_188661761.1">
    <property type="nucleotide sequence ID" value="NZ_BMHV01000004.1"/>
</dbReference>
<organism evidence="6 7">
    <name type="scientific">Terasakiella brassicae</name>
    <dbReference type="NCBI Taxonomy" id="1634917"/>
    <lineage>
        <taxon>Bacteria</taxon>
        <taxon>Pseudomonadati</taxon>
        <taxon>Pseudomonadota</taxon>
        <taxon>Alphaproteobacteria</taxon>
        <taxon>Rhodospirillales</taxon>
        <taxon>Terasakiellaceae</taxon>
        <taxon>Terasakiella</taxon>
    </lineage>
</organism>
<evidence type="ECO:0000256" key="3">
    <source>
        <dbReference type="ARBA" id="ARBA00022764"/>
    </source>
</evidence>
<feature type="domain" description="SAF" evidence="5">
    <location>
        <begin position="196"/>
        <end position="258"/>
    </location>
</feature>
<keyword evidence="6" id="KW-0969">Cilium</keyword>
<dbReference type="Proteomes" id="UP000632498">
    <property type="component" value="Unassembled WGS sequence"/>
</dbReference>
<evidence type="ECO:0000313" key="7">
    <source>
        <dbReference type="Proteomes" id="UP000632498"/>
    </source>
</evidence>
<keyword evidence="3" id="KW-0574">Periplasm</keyword>
<dbReference type="EMBL" id="BMHV01000004">
    <property type="protein sequence ID" value="GGF56417.1"/>
    <property type="molecule type" value="Genomic_DNA"/>
</dbReference>
<reference evidence="6" key="1">
    <citation type="journal article" date="2014" name="Int. J. Syst. Evol. Microbiol.">
        <title>Complete genome sequence of Corynebacterium casei LMG S-19264T (=DSM 44701T), isolated from a smear-ripened cheese.</title>
        <authorList>
            <consortium name="US DOE Joint Genome Institute (JGI-PGF)"/>
            <person name="Walter F."/>
            <person name="Albersmeier A."/>
            <person name="Kalinowski J."/>
            <person name="Ruckert C."/>
        </authorList>
    </citation>
    <scope>NUCLEOTIDE SEQUENCE</scope>
    <source>
        <strain evidence="6">CGMCC 1.15254</strain>
    </source>
</reference>
<proteinExistence type="predicted"/>
<dbReference type="CDD" id="cd11614">
    <property type="entry name" value="SAF_CpaB_FlgA_like"/>
    <property type="match status" value="1"/>
</dbReference>
<feature type="signal peptide" evidence="4">
    <location>
        <begin position="1"/>
        <end position="22"/>
    </location>
</feature>
<dbReference type="Gene3D" id="3.90.1210.10">
    <property type="entry name" value="Antifreeze-like/N-acetylneuraminic acid synthase C-terminal domain"/>
    <property type="match status" value="1"/>
</dbReference>
<dbReference type="Pfam" id="PF13144">
    <property type="entry name" value="ChapFlgA"/>
    <property type="match status" value="1"/>
</dbReference>
<dbReference type="SMART" id="SM00858">
    <property type="entry name" value="SAF"/>
    <property type="match status" value="1"/>
</dbReference>
<dbReference type="GO" id="GO:0044780">
    <property type="term" value="P:bacterial-type flagellum assembly"/>
    <property type="evidence" value="ECO:0007669"/>
    <property type="project" value="InterPro"/>
</dbReference>
<feature type="chain" id="PRO_5037019004" evidence="4">
    <location>
        <begin position="23"/>
        <end position="333"/>
    </location>
</feature>
<evidence type="ECO:0000256" key="2">
    <source>
        <dbReference type="ARBA" id="ARBA00022729"/>
    </source>
</evidence>
<evidence type="ECO:0000256" key="1">
    <source>
        <dbReference type="ARBA" id="ARBA00004418"/>
    </source>
</evidence>
<dbReference type="InterPro" id="IPR039246">
    <property type="entry name" value="Flagellar_FlgA"/>
</dbReference>
<dbReference type="NCBIfam" id="TIGR03170">
    <property type="entry name" value="flgA_cterm"/>
    <property type="match status" value="1"/>
</dbReference>
<keyword evidence="2 4" id="KW-0732">Signal</keyword>
<comment type="subcellular location">
    <subcellularLocation>
        <location evidence="1">Periplasm</location>
    </subcellularLocation>
</comment>
<dbReference type="PANTHER" id="PTHR36307">
    <property type="entry name" value="FLAGELLA BASAL BODY P-RING FORMATION PROTEIN FLGA"/>
    <property type="match status" value="1"/>
</dbReference>
<accession>A0A917F9Y7</accession>
<comment type="caution">
    <text evidence="6">The sequence shown here is derived from an EMBL/GenBank/DDBJ whole genome shotgun (WGS) entry which is preliminary data.</text>
</comment>